<comment type="caution">
    <text evidence="1">The sequence shown here is derived from an EMBL/GenBank/DDBJ whole genome shotgun (WGS) entry which is preliminary data.</text>
</comment>
<protein>
    <submittedName>
        <fullName evidence="1">Uncharacterized protein</fullName>
    </submittedName>
</protein>
<dbReference type="Proteomes" id="UP000324800">
    <property type="component" value="Unassembled WGS sequence"/>
</dbReference>
<gene>
    <name evidence="1" type="ORF">EZS28_055970</name>
</gene>
<sequence>MNQMKIAQKTADAQISDHSKGYDHTKKSIISSIAKVFTVNPLLIDSSIVLE</sequence>
<dbReference type="AlphaFoldDB" id="A0A5J4PRL2"/>
<feature type="non-terminal residue" evidence="1">
    <location>
        <position position="51"/>
    </location>
</feature>
<evidence type="ECO:0000313" key="2">
    <source>
        <dbReference type="Proteomes" id="UP000324800"/>
    </source>
</evidence>
<organism evidence="1 2">
    <name type="scientific">Streblomastix strix</name>
    <dbReference type="NCBI Taxonomy" id="222440"/>
    <lineage>
        <taxon>Eukaryota</taxon>
        <taxon>Metamonada</taxon>
        <taxon>Preaxostyla</taxon>
        <taxon>Oxymonadida</taxon>
        <taxon>Streblomastigidae</taxon>
        <taxon>Streblomastix</taxon>
    </lineage>
</organism>
<evidence type="ECO:0000313" key="1">
    <source>
        <dbReference type="EMBL" id="KAA6312197.1"/>
    </source>
</evidence>
<dbReference type="OrthoDB" id="342281at2759"/>
<accession>A0A5J4PRL2</accession>
<reference evidence="1 2" key="1">
    <citation type="submission" date="2019-03" db="EMBL/GenBank/DDBJ databases">
        <title>Single cell metagenomics reveals metabolic interactions within the superorganism composed of flagellate Streblomastix strix and complex community of Bacteroidetes bacteria on its surface.</title>
        <authorList>
            <person name="Treitli S.C."/>
            <person name="Kolisko M."/>
            <person name="Husnik F."/>
            <person name="Keeling P."/>
            <person name="Hampl V."/>
        </authorList>
    </citation>
    <scope>NUCLEOTIDE SEQUENCE [LARGE SCALE GENOMIC DNA]</scope>
    <source>
        <strain evidence="1">ST1C</strain>
    </source>
</reference>
<proteinExistence type="predicted"/>
<dbReference type="EMBL" id="SNRW01048897">
    <property type="protein sequence ID" value="KAA6312197.1"/>
    <property type="molecule type" value="Genomic_DNA"/>
</dbReference>
<name>A0A5J4PRL2_9EUKA</name>